<feature type="transmembrane region" description="Helical" evidence="1">
    <location>
        <begin position="6"/>
        <end position="24"/>
    </location>
</feature>
<proteinExistence type="predicted"/>
<keyword evidence="3" id="KW-1185">Reference proteome</keyword>
<feature type="transmembrane region" description="Helical" evidence="1">
    <location>
        <begin position="67"/>
        <end position="87"/>
    </location>
</feature>
<organism evidence="2 3">
    <name type="scientific">Mucor saturninus</name>
    <dbReference type="NCBI Taxonomy" id="64648"/>
    <lineage>
        <taxon>Eukaryota</taxon>
        <taxon>Fungi</taxon>
        <taxon>Fungi incertae sedis</taxon>
        <taxon>Mucoromycota</taxon>
        <taxon>Mucoromycotina</taxon>
        <taxon>Mucoromycetes</taxon>
        <taxon>Mucorales</taxon>
        <taxon>Mucorineae</taxon>
        <taxon>Mucoraceae</taxon>
        <taxon>Mucor</taxon>
    </lineage>
</organism>
<sequence length="295" mass="33755">MAIAFPAHLASSIFCFIASILTAYQAYKHPKKLRYIIVVYSILTLPASIVTTLHVEGYISSNSNSLVYLISTFLMTVVHFLMLFDVAHRLRVDGKSWKHPLVIVAIIFSSLACIILLVQIFMLGINHKIDFPAKWMFIFGVVVAMLGDGSMFTYTFKPLIYWRKNRMNEGYSRTTALGIWYYMIQNIWYVCFGAVYVWFFIKNSWDYFPTMLALDYALRFIENLLYTWPPPACFIDYVTSLLPSNSIHLSTRVEGSHVMSSERYNKEATVEYGDTIKPAAASTNSTYGSKVTIMT</sequence>
<dbReference type="EMBL" id="JAEPRD010000061">
    <property type="protein sequence ID" value="KAG2202380.1"/>
    <property type="molecule type" value="Genomic_DNA"/>
</dbReference>
<evidence type="ECO:0000256" key="1">
    <source>
        <dbReference type="SAM" id="Phobius"/>
    </source>
</evidence>
<dbReference type="AlphaFoldDB" id="A0A8H7R2I9"/>
<feature type="transmembrane region" description="Helical" evidence="1">
    <location>
        <begin position="177"/>
        <end position="201"/>
    </location>
</feature>
<protein>
    <submittedName>
        <fullName evidence="2">Uncharacterized protein</fullName>
    </submittedName>
</protein>
<dbReference type="OrthoDB" id="2213666at2759"/>
<feature type="transmembrane region" description="Helical" evidence="1">
    <location>
        <begin position="36"/>
        <end position="55"/>
    </location>
</feature>
<evidence type="ECO:0000313" key="2">
    <source>
        <dbReference type="EMBL" id="KAG2202380.1"/>
    </source>
</evidence>
<dbReference type="Proteomes" id="UP000603453">
    <property type="component" value="Unassembled WGS sequence"/>
</dbReference>
<feature type="transmembrane region" description="Helical" evidence="1">
    <location>
        <begin position="99"/>
        <end position="123"/>
    </location>
</feature>
<feature type="transmembrane region" description="Helical" evidence="1">
    <location>
        <begin position="135"/>
        <end position="156"/>
    </location>
</feature>
<accession>A0A8H7R2I9</accession>
<comment type="caution">
    <text evidence="2">The sequence shown here is derived from an EMBL/GenBank/DDBJ whole genome shotgun (WGS) entry which is preliminary data.</text>
</comment>
<gene>
    <name evidence="2" type="ORF">INT47_008851</name>
</gene>
<keyword evidence="1" id="KW-0472">Membrane</keyword>
<keyword evidence="1" id="KW-1133">Transmembrane helix</keyword>
<evidence type="ECO:0000313" key="3">
    <source>
        <dbReference type="Proteomes" id="UP000603453"/>
    </source>
</evidence>
<reference evidence="2" key="1">
    <citation type="submission" date="2020-12" db="EMBL/GenBank/DDBJ databases">
        <title>Metabolic potential, ecology and presence of endohyphal bacteria is reflected in genomic diversity of Mucoromycotina.</title>
        <authorList>
            <person name="Muszewska A."/>
            <person name="Okrasinska A."/>
            <person name="Steczkiewicz K."/>
            <person name="Drgas O."/>
            <person name="Orlowska M."/>
            <person name="Perlinska-Lenart U."/>
            <person name="Aleksandrzak-Piekarczyk T."/>
            <person name="Szatraj K."/>
            <person name="Zielenkiewicz U."/>
            <person name="Pilsyk S."/>
            <person name="Malc E."/>
            <person name="Mieczkowski P."/>
            <person name="Kruszewska J.S."/>
            <person name="Biernat P."/>
            <person name="Pawlowska J."/>
        </authorList>
    </citation>
    <scope>NUCLEOTIDE SEQUENCE</scope>
    <source>
        <strain evidence="2">WA0000017839</strain>
    </source>
</reference>
<name>A0A8H7R2I9_9FUNG</name>
<keyword evidence="1" id="KW-0812">Transmembrane</keyword>